<dbReference type="OrthoDB" id="9790377at2"/>
<feature type="domain" description="Type I restriction enzyme R protein N-terminal" evidence="1">
    <location>
        <begin position="35"/>
        <end position="144"/>
    </location>
</feature>
<name>A0A098LER7_9BACT</name>
<gene>
    <name evidence="2" type="ORF">MYP_2150</name>
</gene>
<evidence type="ECO:0000313" key="3">
    <source>
        <dbReference type="Proteomes" id="UP000030185"/>
    </source>
</evidence>
<keyword evidence="2" id="KW-0540">Nuclease</keyword>
<sequence length="149" mass="17342">MIPLNLPSFDIKVKDYENKTWIFDILRKKYVVLTPEEWVRQHFINLLITQFNYPKSLIKCESGLNYNKLRKRSDIVVYNREAIPFLLIECKAPEVKITDAVFKQAATYNFVLKAPYFVVTNGINTFCCSVNHDTKEVGYVNGLPAFPEN</sequence>
<comment type="caution">
    <text evidence="2">The sequence shown here is derived from an EMBL/GenBank/DDBJ whole genome shotgun (WGS) entry which is preliminary data.</text>
</comment>
<dbReference type="Gene3D" id="3.90.1570.30">
    <property type="match status" value="1"/>
</dbReference>
<dbReference type="Pfam" id="PF13588">
    <property type="entry name" value="HSDR_N_2"/>
    <property type="match status" value="1"/>
</dbReference>
<dbReference type="RefSeq" id="WP_045462741.1">
    <property type="nucleotide sequence ID" value="NZ_BBLT01000004.1"/>
</dbReference>
<accession>A0A098LER7</accession>
<dbReference type="STRING" id="153721.MYP_2150"/>
<reference evidence="2 3" key="1">
    <citation type="submission" date="2014-09" db="EMBL/GenBank/DDBJ databases">
        <title>Sporocytophaga myxococcoides PG-01 genome sequencing.</title>
        <authorList>
            <person name="Liu L."/>
            <person name="Gao P.J."/>
            <person name="Chen G.J."/>
            <person name="Wang L.S."/>
        </authorList>
    </citation>
    <scope>NUCLEOTIDE SEQUENCE [LARGE SCALE GENOMIC DNA]</scope>
    <source>
        <strain evidence="2 3">PG-01</strain>
    </source>
</reference>
<dbReference type="eggNOG" id="COG4096">
    <property type="taxonomic scope" value="Bacteria"/>
</dbReference>
<keyword evidence="2" id="KW-0378">Hydrolase</keyword>
<keyword evidence="2" id="KW-0255">Endonuclease</keyword>
<organism evidence="2 3">
    <name type="scientific">Sporocytophaga myxococcoides</name>
    <dbReference type="NCBI Taxonomy" id="153721"/>
    <lineage>
        <taxon>Bacteria</taxon>
        <taxon>Pseudomonadati</taxon>
        <taxon>Bacteroidota</taxon>
        <taxon>Cytophagia</taxon>
        <taxon>Cytophagales</taxon>
        <taxon>Cytophagaceae</taxon>
        <taxon>Sporocytophaga</taxon>
    </lineage>
</organism>
<dbReference type="InterPro" id="IPR029464">
    <property type="entry name" value="HSDR_N"/>
</dbReference>
<dbReference type="AlphaFoldDB" id="A0A098LER7"/>
<dbReference type="EMBL" id="BBLT01000004">
    <property type="protein sequence ID" value="GAL84922.1"/>
    <property type="molecule type" value="Genomic_DNA"/>
</dbReference>
<proteinExistence type="predicted"/>
<protein>
    <submittedName>
        <fullName evidence="2">Restriction endonuclease</fullName>
    </submittedName>
</protein>
<dbReference type="Proteomes" id="UP000030185">
    <property type="component" value="Unassembled WGS sequence"/>
</dbReference>
<evidence type="ECO:0000313" key="2">
    <source>
        <dbReference type="EMBL" id="GAL84922.1"/>
    </source>
</evidence>
<keyword evidence="3" id="KW-1185">Reference proteome</keyword>
<evidence type="ECO:0000259" key="1">
    <source>
        <dbReference type="Pfam" id="PF13588"/>
    </source>
</evidence>
<dbReference type="GO" id="GO:0004519">
    <property type="term" value="F:endonuclease activity"/>
    <property type="evidence" value="ECO:0007669"/>
    <property type="project" value="UniProtKB-KW"/>
</dbReference>